<feature type="region of interest" description="Disordered" evidence="5">
    <location>
        <begin position="104"/>
        <end position="136"/>
    </location>
</feature>
<dbReference type="InterPro" id="IPR011990">
    <property type="entry name" value="TPR-like_helical_dom_sf"/>
</dbReference>
<comment type="function">
    <text evidence="3">Regulates mitochondrial small subunit maturation by controlling 15S rRNA 5'-end processing. Localizes to the 5' precursor of the 15S rRNA in a position that is subsequently occupied by mS47 in the mature yeast mtSSU. Uses structure and sequence-specific RNA recognition, binding to a single-stranded region of the precursor and specifically recognizing bases -6 to -1. The exchange of Ccm1 for mS47 is coupled to the irreversible removal of precursor rRNA that is accompanied by conformational changes of the mitoribosomal proteins uS5m and mS26. These conformational changes signal completion of 5'-end rRNA processing through protection of the mature 5'-end of the 15S rRNA and stabilization of mS47. The removal of the 5' precursor together with the dissociation of Ccm1 may be catalyzed by the 5'-3' exoribonuclease Pet127. Involved in the specific removal of group I introns in mitochondrial encoded transcripts.</text>
</comment>
<dbReference type="PANTHER" id="PTHR47447">
    <property type="entry name" value="OS03G0856100 PROTEIN"/>
    <property type="match status" value="1"/>
</dbReference>
<gene>
    <name evidence="6" type="ORF">E4U43_001853</name>
</gene>
<evidence type="ECO:0000313" key="6">
    <source>
        <dbReference type="EMBL" id="KAG5999809.1"/>
    </source>
</evidence>
<dbReference type="PANTHER" id="PTHR47447:SF17">
    <property type="entry name" value="OS12G0638900 PROTEIN"/>
    <property type="match status" value="1"/>
</dbReference>
<evidence type="ECO:0000256" key="5">
    <source>
        <dbReference type="SAM" id="MobiDB-lite"/>
    </source>
</evidence>
<reference evidence="6" key="1">
    <citation type="journal article" date="2020" name="bioRxiv">
        <title>Whole genome comparisons of ergot fungi reveals the divergence and evolution of species within the genus Claviceps are the result of varying mechanisms driving genome evolution and host range expansion.</title>
        <authorList>
            <person name="Wyka S.A."/>
            <person name="Mondo S.J."/>
            <person name="Liu M."/>
            <person name="Dettman J."/>
            <person name="Nalam V."/>
            <person name="Broders K.D."/>
        </authorList>
    </citation>
    <scope>NUCLEOTIDE SEQUENCE</scope>
    <source>
        <strain evidence="6">CCC 602</strain>
    </source>
</reference>
<dbReference type="OrthoDB" id="185373at2759"/>
<feature type="compositionally biased region" description="Low complexity" evidence="5">
    <location>
        <begin position="104"/>
        <end position="117"/>
    </location>
</feature>
<dbReference type="Proteomes" id="UP000748025">
    <property type="component" value="Unassembled WGS sequence"/>
</dbReference>
<protein>
    <submittedName>
        <fullName evidence="6">Uncharacterized protein</fullName>
    </submittedName>
</protein>
<comment type="caution">
    <text evidence="6">The sequence shown here is derived from an EMBL/GenBank/DDBJ whole genome shotgun (WGS) entry which is preliminary data.</text>
</comment>
<feature type="region of interest" description="Disordered" evidence="5">
    <location>
        <begin position="40"/>
        <end position="77"/>
    </location>
</feature>
<keyword evidence="2" id="KW-0677">Repeat</keyword>
<accession>A0A9P7N729</accession>
<dbReference type="Pfam" id="PF13812">
    <property type="entry name" value="PPR_3"/>
    <property type="match status" value="2"/>
</dbReference>
<dbReference type="InterPro" id="IPR002885">
    <property type="entry name" value="PPR_rpt"/>
</dbReference>
<keyword evidence="7" id="KW-1185">Reference proteome</keyword>
<comment type="similarity">
    <text evidence="1">Belongs to the CCM1 family.</text>
</comment>
<sequence length="945" mass="104267">MYASRTVCSRCAASRMRLAVPQTHRTGTVAWFSSSPAAEDSAAFEQDTTTHAQQTTTHRGSHRRSFQTPHKSPNSLSFRREARKRLDQTSAVALFNDVVQRAGAGASSRGDSGASSSRGGGSATVPSSSSTTDHCPENVAASVLGEWEIAAKMKELSEMPLAPREKLRYFEENVWAQVKELRCRMPKHLYLSASMLLTEICDGVAQEGLTSISLTLSRMLGTIGKWDLTPRNQLVLNLCHALITRKHSSAERLVIANELLDMWKHLSQLMRSSQVQRPGEQPVCPQFVLPAVDEIMDEVLWASSPKTKGGRRLKQGSVSFAPTTRALASILIQFRLEGAAEVIPGLLATLAVLSDARLARETLTIEAAPLLYLVAVALEHQPPDESYIEDMFATSVRFPEAKLSEIQSYVVAQWPHVKDLLFSKDSAWRRCGYRPSPSSSSSSSSPHHLSSPHSILGKFHKKLRKAYNTRVTGAVISVWQDLTAQLAERPDLGRQLRDDPDLLDYCVFVWCAMQRPYKLQETLYLMQQLQVQPTVRTYTNMMHGWKIRKDWQRIEALWEKLVESGIKLDVFIWTGRISGLIESGKPQAGIHALAEMQGLWTKAVASTGGDAESAASIAIQPTIEVVNAALKGLITVDRHAANEVLSWAGREGIEPNIRTFNILLKASFQSGSSNASEGVDSLLKTMVARGVEPDGATFTIILEQLLGGMSNASADEQVQAVEQILSDMQGVGLKPNRETYGKMLHAVSSLPYGGADAAVAAVQRHMRRDGCSSTPHSVTILIERALSRDPLPANTGATIRSLLQQHHLTSIDQGDQTLWERVMSAYAVTGDVPAAMDLFRQLARAGRPVTSLPCLTDLLKALLRHHHQHHDDDDDDAKNGSNTSDAKEVVRVVLNHKLTSAAVEGLSDPERGARYWRHHFWFMAMEYSLLDWETVPAELERMLRG</sequence>
<evidence type="ECO:0000256" key="2">
    <source>
        <dbReference type="ARBA" id="ARBA00022737"/>
    </source>
</evidence>
<organism evidence="6 7">
    <name type="scientific">Claviceps pusilla</name>
    <dbReference type="NCBI Taxonomy" id="123648"/>
    <lineage>
        <taxon>Eukaryota</taxon>
        <taxon>Fungi</taxon>
        <taxon>Dikarya</taxon>
        <taxon>Ascomycota</taxon>
        <taxon>Pezizomycotina</taxon>
        <taxon>Sordariomycetes</taxon>
        <taxon>Hypocreomycetidae</taxon>
        <taxon>Hypocreales</taxon>
        <taxon>Clavicipitaceae</taxon>
        <taxon>Claviceps</taxon>
    </lineage>
</organism>
<name>A0A9P7N729_9HYPO</name>
<evidence type="ECO:0000256" key="4">
    <source>
        <dbReference type="ARBA" id="ARBA00044511"/>
    </source>
</evidence>
<evidence type="ECO:0000256" key="1">
    <source>
        <dbReference type="ARBA" id="ARBA00006192"/>
    </source>
</evidence>
<dbReference type="Gene3D" id="1.25.40.10">
    <property type="entry name" value="Tetratricopeptide repeat domain"/>
    <property type="match status" value="2"/>
</dbReference>
<feature type="compositionally biased region" description="Low complexity" evidence="5">
    <location>
        <begin position="49"/>
        <end position="58"/>
    </location>
</feature>
<feature type="compositionally biased region" description="Polar residues" evidence="5">
    <location>
        <begin position="66"/>
        <end position="77"/>
    </location>
</feature>
<comment type="subunit">
    <text evidence="4">Binds to mitochondrial small subunit 15S rRNA.</text>
</comment>
<dbReference type="AlphaFoldDB" id="A0A9P7N729"/>
<feature type="compositionally biased region" description="Polar residues" evidence="5">
    <location>
        <begin position="124"/>
        <end position="133"/>
    </location>
</feature>
<evidence type="ECO:0000256" key="3">
    <source>
        <dbReference type="ARBA" id="ARBA00044493"/>
    </source>
</evidence>
<dbReference type="EMBL" id="SRPW01001621">
    <property type="protein sequence ID" value="KAG5999809.1"/>
    <property type="molecule type" value="Genomic_DNA"/>
</dbReference>
<dbReference type="Pfam" id="PF01535">
    <property type="entry name" value="PPR"/>
    <property type="match status" value="1"/>
</dbReference>
<evidence type="ECO:0000313" key="7">
    <source>
        <dbReference type="Proteomes" id="UP000748025"/>
    </source>
</evidence>
<proteinExistence type="inferred from homology"/>